<keyword evidence="2" id="KW-1185">Reference proteome</keyword>
<gene>
    <name evidence="1" type="ORF">GBAR_LOCUS22765</name>
</gene>
<dbReference type="AlphaFoldDB" id="A0AA35T514"/>
<dbReference type="Proteomes" id="UP001174909">
    <property type="component" value="Unassembled WGS sequence"/>
</dbReference>
<evidence type="ECO:0000313" key="1">
    <source>
        <dbReference type="EMBL" id="CAI8040957.1"/>
    </source>
</evidence>
<comment type="caution">
    <text evidence="1">The sequence shown here is derived from an EMBL/GenBank/DDBJ whole genome shotgun (WGS) entry which is preliminary data.</text>
</comment>
<organism evidence="1 2">
    <name type="scientific">Geodia barretti</name>
    <name type="common">Barrett's horny sponge</name>
    <dbReference type="NCBI Taxonomy" id="519541"/>
    <lineage>
        <taxon>Eukaryota</taxon>
        <taxon>Metazoa</taxon>
        <taxon>Porifera</taxon>
        <taxon>Demospongiae</taxon>
        <taxon>Heteroscleromorpha</taxon>
        <taxon>Tetractinellida</taxon>
        <taxon>Astrophorina</taxon>
        <taxon>Geodiidae</taxon>
        <taxon>Geodia</taxon>
    </lineage>
</organism>
<dbReference type="EMBL" id="CASHTH010003152">
    <property type="protein sequence ID" value="CAI8040957.1"/>
    <property type="molecule type" value="Genomic_DNA"/>
</dbReference>
<evidence type="ECO:0000313" key="2">
    <source>
        <dbReference type="Proteomes" id="UP001174909"/>
    </source>
</evidence>
<sequence>DRPGLGEDPLYAVPEQVAARLRAKKAVSSSATQSTHGEIPESVEPVLLEALGAWQKAESMRDSDITLARNNYSRAATLLTKVLLDPAVDPTLKQNISSKRQEALTKCSAMETLINRSKRPVYGGSGKCSQCGQSRQLNYQQMCGPCHLKNKISQT</sequence>
<reference evidence="1" key="1">
    <citation type="submission" date="2023-03" db="EMBL/GenBank/DDBJ databases">
        <authorList>
            <person name="Steffen K."/>
            <person name="Cardenas P."/>
        </authorList>
    </citation>
    <scope>NUCLEOTIDE SEQUENCE</scope>
</reference>
<accession>A0AA35T514</accession>
<protein>
    <submittedName>
        <fullName evidence="1">Uncharacterized protein</fullName>
    </submittedName>
</protein>
<name>A0AA35T514_GEOBA</name>
<feature type="non-terminal residue" evidence="1">
    <location>
        <position position="155"/>
    </location>
</feature>
<proteinExistence type="predicted"/>